<dbReference type="Gene3D" id="2.40.160.20">
    <property type="match status" value="1"/>
</dbReference>
<dbReference type="GO" id="GO:0009279">
    <property type="term" value="C:cell outer membrane"/>
    <property type="evidence" value="ECO:0007669"/>
    <property type="project" value="UniProtKB-SubCell"/>
</dbReference>
<dbReference type="RefSeq" id="WP_321534617.1">
    <property type="nucleotide sequence ID" value="NZ_JARGDL010000002.1"/>
</dbReference>
<gene>
    <name evidence="12" type="ORF">P0M35_01690</name>
</gene>
<dbReference type="PROSITE" id="PS51123">
    <property type="entry name" value="OMPA_2"/>
    <property type="match status" value="1"/>
</dbReference>
<evidence type="ECO:0000256" key="2">
    <source>
        <dbReference type="ARBA" id="ARBA00022448"/>
    </source>
</evidence>
<evidence type="ECO:0000259" key="11">
    <source>
        <dbReference type="PROSITE" id="PS51123"/>
    </source>
</evidence>
<evidence type="ECO:0000256" key="6">
    <source>
        <dbReference type="ARBA" id="ARBA00023114"/>
    </source>
</evidence>
<dbReference type="PROSITE" id="PS01068">
    <property type="entry name" value="OMPA_1"/>
    <property type="match status" value="1"/>
</dbReference>
<dbReference type="InterPro" id="IPR006664">
    <property type="entry name" value="OMP_bac"/>
</dbReference>
<evidence type="ECO:0000256" key="4">
    <source>
        <dbReference type="ARBA" id="ARBA00022692"/>
    </source>
</evidence>
<proteinExistence type="predicted"/>
<organism evidence="12 13">
    <name type="scientific">Stygiobacter electus</name>
    <dbReference type="NCBI Taxonomy" id="3032292"/>
    <lineage>
        <taxon>Bacteria</taxon>
        <taxon>Pseudomonadati</taxon>
        <taxon>Ignavibacteriota</taxon>
        <taxon>Ignavibacteria</taxon>
        <taxon>Ignavibacteriales</taxon>
        <taxon>Melioribacteraceae</taxon>
        <taxon>Stygiobacter</taxon>
    </lineage>
</organism>
<accession>A0AAE3NYC4</accession>
<reference evidence="12" key="1">
    <citation type="submission" date="2023-03" db="EMBL/GenBank/DDBJ databases">
        <title>Stygiobacter electus gen. nov., sp. nov., facultatively anaerobic thermotolerant bacterium of the class Ignavibacteria from a well of Yessentuki mineral water deposit.</title>
        <authorList>
            <person name="Podosokorskaya O.A."/>
            <person name="Elcheninov A.G."/>
            <person name="Petrova N.F."/>
            <person name="Zavarzina D.G."/>
            <person name="Kublanov I.V."/>
            <person name="Merkel A.Y."/>
        </authorList>
    </citation>
    <scope>NUCLEOTIDE SEQUENCE</scope>
    <source>
        <strain evidence="12">09-Me</strain>
    </source>
</reference>
<comment type="subcellular location">
    <subcellularLocation>
        <location evidence="1">Cell outer membrane</location>
        <topology evidence="1">Multi-pass membrane protein</topology>
    </subcellularLocation>
</comment>
<evidence type="ECO:0000313" key="13">
    <source>
        <dbReference type="Proteomes" id="UP001221302"/>
    </source>
</evidence>
<keyword evidence="2" id="KW-0813">Transport</keyword>
<feature type="signal peptide" evidence="10">
    <location>
        <begin position="1"/>
        <end position="18"/>
    </location>
</feature>
<dbReference type="AlphaFoldDB" id="A0AAE3NYC4"/>
<feature type="domain" description="OmpA-like" evidence="11">
    <location>
        <begin position="250"/>
        <end position="364"/>
    </location>
</feature>
<evidence type="ECO:0000256" key="10">
    <source>
        <dbReference type="SAM" id="SignalP"/>
    </source>
</evidence>
<keyword evidence="13" id="KW-1185">Reference proteome</keyword>
<dbReference type="PANTHER" id="PTHR30329">
    <property type="entry name" value="STATOR ELEMENT OF FLAGELLAR MOTOR COMPLEX"/>
    <property type="match status" value="1"/>
</dbReference>
<feature type="chain" id="PRO_5042211805" evidence="10">
    <location>
        <begin position="19"/>
        <end position="364"/>
    </location>
</feature>
<evidence type="ECO:0000256" key="8">
    <source>
        <dbReference type="ARBA" id="ARBA00023237"/>
    </source>
</evidence>
<dbReference type="InterPro" id="IPR050330">
    <property type="entry name" value="Bact_OuterMem_StrucFunc"/>
</dbReference>
<dbReference type="PRINTS" id="PR01021">
    <property type="entry name" value="OMPADOMAIN"/>
</dbReference>
<dbReference type="Gene3D" id="3.30.1330.60">
    <property type="entry name" value="OmpA-like domain"/>
    <property type="match status" value="1"/>
</dbReference>
<evidence type="ECO:0000256" key="7">
    <source>
        <dbReference type="ARBA" id="ARBA00023136"/>
    </source>
</evidence>
<evidence type="ECO:0000256" key="1">
    <source>
        <dbReference type="ARBA" id="ARBA00004571"/>
    </source>
</evidence>
<keyword evidence="8" id="KW-0998">Cell outer membrane</keyword>
<keyword evidence="10" id="KW-0732">Signal</keyword>
<dbReference type="EMBL" id="JARGDL010000002">
    <property type="protein sequence ID" value="MDF1610850.1"/>
    <property type="molecule type" value="Genomic_DNA"/>
</dbReference>
<comment type="caution">
    <text evidence="12">The sequence shown here is derived from an EMBL/GenBank/DDBJ whole genome shotgun (WGS) entry which is preliminary data.</text>
</comment>
<dbReference type="CDD" id="cd07185">
    <property type="entry name" value="OmpA_C-like"/>
    <property type="match status" value="1"/>
</dbReference>
<keyword evidence="7 9" id="KW-0472">Membrane</keyword>
<evidence type="ECO:0000313" key="12">
    <source>
        <dbReference type="EMBL" id="MDF1610850.1"/>
    </source>
</evidence>
<evidence type="ECO:0000256" key="3">
    <source>
        <dbReference type="ARBA" id="ARBA00022452"/>
    </source>
</evidence>
<name>A0AAE3NYC4_9BACT</name>
<dbReference type="InterPro" id="IPR036737">
    <property type="entry name" value="OmpA-like_sf"/>
</dbReference>
<dbReference type="GO" id="GO:0015288">
    <property type="term" value="F:porin activity"/>
    <property type="evidence" value="ECO:0007669"/>
    <property type="project" value="UniProtKB-KW"/>
</dbReference>
<dbReference type="PANTHER" id="PTHR30329:SF21">
    <property type="entry name" value="LIPOPROTEIN YIAD-RELATED"/>
    <property type="match status" value="1"/>
</dbReference>
<dbReference type="SUPFAM" id="SSF103088">
    <property type="entry name" value="OmpA-like"/>
    <property type="match status" value="1"/>
</dbReference>
<dbReference type="GO" id="GO:0006811">
    <property type="term" value="P:monoatomic ion transport"/>
    <property type="evidence" value="ECO:0007669"/>
    <property type="project" value="UniProtKB-KW"/>
</dbReference>
<dbReference type="SUPFAM" id="SSF56925">
    <property type="entry name" value="OMPA-like"/>
    <property type="match status" value="1"/>
</dbReference>
<keyword evidence="3" id="KW-1134">Transmembrane beta strand</keyword>
<dbReference type="InterPro" id="IPR011250">
    <property type="entry name" value="OMP/PagP_B-barrel"/>
</dbReference>
<keyword evidence="6" id="KW-0626">Porin</keyword>
<dbReference type="GO" id="GO:0046930">
    <property type="term" value="C:pore complex"/>
    <property type="evidence" value="ECO:0007669"/>
    <property type="project" value="UniProtKB-KW"/>
</dbReference>
<dbReference type="Proteomes" id="UP001221302">
    <property type="component" value="Unassembled WGS sequence"/>
</dbReference>
<keyword evidence="5" id="KW-0406">Ion transport</keyword>
<protein>
    <submittedName>
        <fullName evidence="12">OmpA family protein</fullName>
    </submittedName>
</protein>
<evidence type="ECO:0000256" key="5">
    <source>
        <dbReference type="ARBA" id="ARBA00023065"/>
    </source>
</evidence>
<dbReference type="Pfam" id="PF00691">
    <property type="entry name" value="OmpA"/>
    <property type="match status" value="1"/>
</dbReference>
<dbReference type="InterPro" id="IPR006665">
    <property type="entry name" value="OmpA-like"/>
</dbReference>
<dbReference type="InterPro" id="IPR006690">
    <property type="entry name" value="OMPA-like_CS"/>
</dbReference>
<keyword evidence="4" id="KW-0812">Transmembrane</keyword>
<evidence type="ECO:0000256" key="9">
    <source>
        <dbReference type="PROSITE-ProRule" id="PRU00473"/>
    </source>
</evidence>
<sequence>MKKFLVAIFLISNALVFSQTSTPKDAWLYDFGLSYGRFINHNFTYPDPYNFGVNFGIQRNFSEHTALRLGLRYFNLGGKWGIPEKKSTTHAFDLSANILYYFNPCEPVTPYLSIGGGPLLFFVNTPQAIKENKLYFTNEFNVGFGFDWVMGEDWRMKTELNYVTVFDEKFDGSASLVKGGLLGSADKSFFNVNVGFNFYIDKGEPSKICQLYDGLGQDLTDYNRIEEMIKTHIPQTITKEVVVEKPVKTAVASEKWILVGVNFNSGSYKLTPESYPILFDAIKTLLKNPDMKVEIQGYTDNVGSDSYNKTLSQKRAEAVKNFLVAKGVSSSRLTAIGYGESKPVADNNTAEGRMLNRRIEFLVK</sequence>